<keyword evidence="6" id="KW-1185">Reference proteome</keyword>
<evidence type="ECO:0000256" key="1">
    <source>
        <dbReference type="ARBA" id="ARBA00004370"/>
    </source>
</evidence>
<dbReference type="SUPFAM" id="SSF54427">
    <property type="entry name" value="NTF2-like"/>
    <property type="match status" value="1"/>
</dbReference>
<keyword evidence="4" id="KW-0812">Transmembrane</keyword>
<reference evidence="6" key="1">
    <citation type="journal article" date="2019" name="Int. J. Syst. Evol. Microbiol.">
        <title>The Global Catalogue of Microorganisms (GCM) 10K type strain sequencing project: providing services to taxonomists for standard genome sequencing and annotation.</title>
        <authorList>
            <consortium name="The Broad Institute Genomics Platform"/>
            <consortium name="The Broad Institute Genome Sequencing Center for Infectious Disease"/>
            <person name="Wu L."/>
            <person name="Ma J."/>
        </authorList>
    </citation>
    <scope>NUCLEOTIDE SEQUENCE [LARGE SCALE GENOMIC DNA]</scope>
    <source>
        <strain evidence="6">JCM 3369</strain>
    </source>
</reference>
<keyword evidence="2 4" id="KW-0472">Membrane</keyword>
<dbReference type="InterPro" id="IPR032710">
    <property type="entry name" value="NTF2-like_dom_sf"/>
</dbReference>
<dbReference type="Proteomes" id="UP001596380">
    <property type="component" value="Unassembled WGS sequence"/>
</dbReference>
<dbReference type="PANTHER" id="PTHR37042">
    <property type="entry name" value="OUTER MEMBRANE PROTEIN RV1973"/>
    <property type="match status" value="1"/>
</dbReference>
<evidence type="ECO:0000256" key="2">
    <source>
        <dbReference type="ARBA" id="ARBA00023136"/>
    </source>
</evidence>
<protein>
    <recommendedName>
        <fullName evidence="7">Mce-associated membrane protein</fullName>
    </recommendedName>
</protein>
<feature type="compositionally biased region" description="Low complexity" evidence="3">
    <location>
        <begin position="39"/>
        <end position="51"/>
    </location>
</feature>
<evidence type="ECO:0000256" key="4">
    <source>
        <dbReference type="SAM" id="Phobius"/>
    </source>
</evidence>
<organism evidence="5 6">
    <name type="scientific">Actinomadura yumaensis</name>
    <dbReference type="NCBI Taxonomy" id="111807"/>
    <lineage>
        <taxon>Bacteria</taxon>
        <taxon>Bacillati</taxon>
        <taxon>Actinomycetota</taxon>
        <taxon>Actinomycetes</taxon>
        <taxon>Streptosporangiales</taxon>
        <taxon>Thermomonosporaceae</taxon>
        <taxon>Actinomadura</taxon>
    </lineage>
</organism>
<evidence type="ECO:0008006" key="7">
    <source>
        <dbReference type="Google" id="ProtNLM"/>
    </source>
</evidence>
<evidence type="ECO:0000313" key="6">
    <source>
        <dbReference type="Proteomes" id="UP001596380"/>
    </source>
</evidence>
<dbReference type="PANTHER" id="PTHR37042:SF4">
    <property type="entry name" value="OUTER MEMBRANE PROTEIN RV1973"/>
    <property type="match status" value="1"/>
</dbReference>
<comment type="caution">
    <text evidence="5">The sequence shown here is derived from an EMBL/GenBank/DDBJ whole genome shotgun (WGS) entry which is preliminary data.</text>
</comment>
<gene>
    <name evidence="5" type="ORF">ACFQKB_23270</name>
</gene>
<keyword evidence="4" id="KW-1133">Transmembrane helix</keyword>
<feature type="compositionally biased region" description="Basic and acidic residues" evidence="3">
    <location>
        <begin position="1"/>
        <end position="38"/>
    </location>
</feature>
<dbReference type="EMBL" id="JBHSXS010000014">
    <property type="protein sequence ID" value="MFC6882696.1"/>
    <property type="molecule type" value="Genomic_DNA"/>
</dbReference>
<dbReference type="RefSeq" id="WP_175250112.1">
    <property type="nucleotide sequence ID" value="NZ_JBHSXE010000001.1"/>
</dbReference>
<accession>A0ABW2CPX3</accession>
<proteinExistence type="predicted"/>
<sequence length="285" mass="30056">MTRTKIDKEPEAETVEPEARDPEPAPEPEARPPERPEAEAPAPAEASEAAAPEPPEHSEAQEPGSEVSAPESSKEPRPQASESSEAESSEEHETGATPGAAEETASDAPDEPASRRLLKDPLVRVALAITLIAALAAAWFGWSYNSASDDGSLTYAAERDRALAAADQAIVNLNTLDYRNLDAGLKVWQDSATAQLYDEIVKGRDRLRQDVEKGKTTSTAKVLESGLTELDVHAGKAAVVAAVRITITGADGKPANNTRRFAGQLTKTSSGWKLSALGQAPTGTS</sequence>
<name>A0ABW2CPX3_9ACTN</name>
<evidence type="ECO:0000313" key="5">
    <source>
        <dbReference type="EMBL" id="MFC6882696.1"/>
    </source>
</evidence>
<feature type="transmembrane region" description="Helical" evidence="4">
    <location>
        <begin position="122"/>
        <end position="142"/>
    </location>
</feature>
<comment type="subcellular location">
    <subcellularLocation>
        <location evidence="1">Membrane</location>
    </subcellularLocation>
</comment>
<feature type="region of interest" description="Disordered" evidence="3">
    <location>
        <begin position="1"/>
        <end position="113"/>
    </location>
</feature>
<evidence type="ECO:0000256" key="3">
    <source>
        <dbReference type="SAM" id="MobiDB-lite"/>
    </source>
</evidence>